<reference evidence="2" key="1">
    <citation type="journal article" date="2020" name="Stud. Mycol.">
        <title>101 Dothideomycetes genomes: a test case for predicting lifestyles and emergence of pathogens.</title>
        <authorList>
            <person name="Haridas S."/>
            <person name="Albert R."/>
            <person name="Binder M."/>
            <person name="Bloem J."/>
            <person name="Labutti K."/>
            <person name="Salamov A."/>
            <person name="Andreopoulos B."/>
            <person name="Baker S."/>
            <person name="Barry K."/>
            <person name="Bills G."/>
            <person name="Bluhm B."/>
            <person name="Cannon C."/>
            <person name="Castanera R."/>
            <person name="Culley D."/>
            <person name="Daum C."/>
            <person name="Ezra D."/>
            <person name="Gonzalez J."/>
            <person name="Henrissat B."/>
            <person name="Kuo A."/>
            <person name="Liang C."/>
            <person name="Lipzen A."/>
            <person name="Lutzoni F."/>
            <person name="Magnuson J."/>
            <person name="Mondo S."/>
            <person name="Nolan M."/>
            <person name="Ohm R."/>
            <person name="Pangilinan J."/>
            <person name="Park H.-J."/>
            <person name="Ramirez L."/>
            <person name="Alfaro M."/>
            <person name="Sun H."/>
            <person name="Tritt A."/>
            <person name="Yoshinaga Y."/>
            <person name="Zwiers L.-H."/>
            <person name="Turgeon B."/>
            <person name="Goodwin S."/>
            <person name="Spatafora J."/>
            <person name="Crous P."/>
            <person name="Grigoriev I."/>
        </authorList>
    </citation>
    <scope>NUCLEOTIDE SEQUENCE</scope>
    <source>
        <strain evidence="2">CBS 109.77</strain>
    </source>
</reference>
<proteinExistence type="predicted"/>
<sequence length="171" mass="19289">MPKRKGHPTGRSKTPAPTSDTIFFYLPKEIPYGIFCQWHPSTITLPLTSLDFLATFSTATPSPSTILAQHPPTLTFCCAEQLYMFSKALYFGDSALSTRILSTPDPKDQKKLGQTVKNFNEHMWSRVKFRVAVVGNWYKFVQDVGMREVLLGTGDRELAEASRRDRVWGIG</sequence>
<name>A0A6A6X246_9PLEO</name>
<dbReference type="AlphaFoldDB" id="A0A6A6X246"/>
<dbReference type="SUPFAM" id="SSF143990">
    <property type="entry name" value="YbiA-like"/>
    <property type="match status" value="1"/>
</dbReference>
<accession>A0A6A6X246</accession>
<dbReference type="Proteomes" id="UP000799757">
    <property type="component" value="Unassembled WGS sequence"/>
</dbReference>
<dbReference type="InterPro" id="IPR012816">
    <property type="entry name" value="NADAR"/>
</dbReference>
<dbReference type="Gene3D" id="1.10.357.40">
    <property type="entry name" value="YbiA-like"/>
    <property type="match status" value="1"/>
</dbReference>
<feature type="non-terminal residue" evidence="2">
    <location>
        <position position="171"/>
    </location>
</feature>
<dbReference type="EMBL" id="MU002083">
    <property type="protein sequence ID" value="KAF2790281.1"/>
    <property type="molecule type" value="Genomic_DNA"/>
</dbReference>
<dbReference type="Pfam" id="PF08719">
    <property type="entry name" value="NADAR"/>
    <property type="match status" value="1"/>
</dbReference>
<dbReference type="CDD" id="cd15457">
    <property type="entry name" value="NADAR"/>
    <property type="match status" value="1"/>
</dbReference>
<evidence type="ECO:0000313" key="3">
    <source>
        <dbReference type="Proteomes" id="UP000799757"/>
    </source>
</evidence>
<evidence type="ECO:0000259" key="1">
    <source>
        <dbReference type="Pfam" id="PF08719"/>
    </source>
</evidence>
<dbReference type="OrthoDB" id="206452at2759"/>
<dbReference type="InterPro" id="IPR037238">
    <property type="entry name" value="YbiA-like_sf"/>
</dbReference>
<gene>
    <name evidence="2" type="ORF">K505DRAFT_282939</name>
</gene>
<feature type="domain" description="NADAR" evidence="1">
    <location>
        <begin position="23"/>
        <end position="171"/>
    </location>
</feature>
<organism evidence="2 3">
    <name type="scientific">Melanomma pulvis-pyrius CBS 109.77</name>
    <dbReference type="NCBI Taxonomy" id="1314802"/>
    <lineage>
        <taxon>Eukaryota</taxon>
        <taxon>Fungi</taxon>
        <taxon>Dikarya</taxon>
        <taxon>Ascomycota</taxon>
        <taxon>Pezizomycotina</taxon>
        <taxon>Dothideomycetes</taxon>
        <taxon>Pleosporomycetidae</taxon>
        <taxon>Pleosporales</taxon>
        <taxon>Melanommataceae</taxon>
        <taxon>Melanomma</taxon>
    </lineage>
</organism>
<dbReference type="NCBIfam" id="TIGR02464">
    <property type="entry name" value="ribofla_fusion"/>
    <property type="match status" value="1"/>
</dbReference>
<protein>
    <submittedName>
        <fullName evidence="2">DUF1768-domain-containing protein</fullName>
    </submittedName>
</protein>
<keyword evidence="3" id="KW-1185">Reference proteome</keyword>
<evidence type="ECO:0000313" key="2">
    <source>
        <dbReference type="EMBL" id="KAF2790281.1"/>
    </source>
</evidence>